<evidence type="ECO:0008006" key="4">
    <source>
        <dbReference type="Google" id="ProtNLM"/>
    </source>
</evidence>
<keyword evidence="3" id="KW-1185">Reference proteome</keyword>
<gene>
    <name evidence="2" type="ORF">JOQ06_004863</name>
</gene>
<protein>
    <recommendedName>
        <fullName evidence="4">Secreted protein</fullName>
    </recommendedName>
</protein>
<evidence type="ECO:0000313" key="2">
    <source>
        <dbReference type="EMBL" id="KAJ4929252.1"/>
    </source>
</evidence>
<organism evidence="2 3">
    <name type="scientific">Pogonophryne albipinna</name>
    <dbReference type="NCBI Taxonomy" id="1090488"/>
    <lineage>
        <taxon>Eukaryota</taxon>
        <taxon>Metazoa</taxon>
        <taxon>Chordata</taxon>
        <taxon>Craniata</taxon>
        <taxon>Vertebrata</taxon>
        <taxon>Euteleostomi</taxon>
        <taxon>Actinopterygii</taxon>
        <taxon>Neopterygii</taxon>
        <taxon>Teleostei</taxon>
        <taxon>Neoteleostei</taxon>
        <taxon>Acanthomorphata</taxon>
        <taxon>Eupercaria</taxon>
        <taxon>Perciformes</taxon>
        <taxon>Notothenioidei</taxon>
        <taxon>Pogonophryne</taxon>
    </lineage>
</organism>
<accession>A0AAD6AR04</accession>
<evidence type="ECO:0000256" key="1">
    <source>
        <dbReference type="SAM" id="SignalP"/>
    </source>
</evidence>
<proteinExistence type="predicted"/>
<feature type="non-terminal residue" evidence="2">
    <location>
        <position position="82"/>
    </location>
</feature>
<reference evidence="2" key="1">
    <citation type="submission" date="2022-11" db="EMBL/GenBank/DDBJ databases">
        <title>Chromosome-level genome of Pogonophryne albipinna.</title>
        <authorList>
            <person name="Jo E."/>
        </authorList>
    </citation>
    <scope>NUCLEOTIDE SEQUENCE</scope>
    <source>
        <strain evidence="2">SGF0006</strain>
        <tissue evidence="2">Muscle</tissue>
    </source>
</reference>
<dbReference type="AlphaFoldDB" id="A0AAD6AR04"/>
<name>A0AAD6AR04_9TELE</name>
<dbReference type="EMBL" id="JAPTMU010000017">
    <property type="protein sequence ID" value="KAJ4929252.1"/>
    <property type="molecule type" value="Genomic_DNA"/>
</dbReference>
<dbReference type="Proteomes" id="UP001219934">
    <property type="component" value="Unassembled WGS sequence"/>
</dbReference>
<evidence type="ECO:0000313" key="3">
    <source>
        <dbReference type="Proteomes" id="UP001219934"/>
    </source>
</evidence>
<keyword evidence="1" id="KW-0732">Signal</keyword>
<comment type="caution">
    <text evidence="2">The sequence shown here is derived from an EMBL/GenBank/DDBJ whole genome shotgun (WGS) entry which is preliminary data.</text>
</comment>
<feature type="signal peptide" evidence="1">
    <location>
        <begin position="1"/>
        <end position="18"/>
    </location>
</feature>
<sequence length="82" mass="9434">MFLMCCHLVFLTLTRIYTCTNSPSFPHLDSIKLYRDHPPLNTSYNREKPGTISGLQLELRRTPPARPSYAPTQHGVEEFTLI</sequence>
<feature type="chain" id="PRO_5042174403" description="Secreted protein" evidence="1">
    <location>
        <begin position="19"/>
        <end position="82"/>
    </location>
</feature>